<gene>
    <name evidence="13" type="ORF">MNOR_LOCUS23959</name>
</gene>
<keyword evidence="14" id="KW-1185">Reference proteome</keyword>
<dbReference type="GO" id="GO:0003723">
    <property type="term" value="F:RNA binding"/>
    <property type="evidence" value="ECO:0007669"/>
    <property type="project" value="UniProtKB-UniRule"/>
</dbReference>
<evidence type="ECO:0000259" key="12">
    <source>
        <dbReference type="PROSITE" id="PS50102"/>
    </source>
</evidence>
<keyword evidence="3" id="KW-0507">mRNA processing</keyword>
<evidence type="ECO:0000256" key="10">
    <source>
        <dbReference type="PROSITE-ProRule" id="PRU00176"/>
    </source>
</evidence>
<evidence type="ECO:0000256" key="8">
    <source>
        <dbReference type="ARBA" id="ARBA00023242"/>
    </source>
</evidence>
<dbReference type="SMART" id="SM00360">
    <property type="entry name" value="RRM"/>
    <property type="match status" value="1"/>
</dbReference>
<dbReference type="InterPro" id="IPR003954">
    <property type="entry name" value="RRM_euk-type"/>
</dbReference>
<dbReference type="CDD" id="cd12393">
    <property type="entry name" value="RRM_ZCRB1"/>
    <property type="match status" value="1"/>
</dbReference>
<keyword evidence="4" id="KW-0479">Metal-binding</keyword>
<feature type="compositionally biased region" description="Polar residues" evidence="11">
    <location>
        <begin position="134"/>
        <end position="143"/>
    </location>
</feature>
<keyword evidence="8" id="KW-0539">Nucleus</keyword>
<dbReference type="PANTHER" id="PTHR46259:SF1">
    <property type="entry name" value="ZINC FINGER CCHC-TYPE AND RNA-BINDING MOTIF-CONTAINING PROTEIN 1"/>
    <property type="match status" value="1"/>
</dbReference>
<dbReference type="InterPro" id="IPR035979">
    <property type="entry name" value="RBD_domain_sf"/>
</dbReference>
<feature type="domain" description="RRM" evidence="12">
    <location>
        <begin position="20"/>
        <end position="98"/>
    </location>
</feature>
<organism evidence="13 14">
    <name type="scientific">Meganyctiphanes norvegica</name>
    <name type="common">Northern krill</name>
    <name type="synonym">Thysanopoda norvegica</name>
    <dbReference type="NCBI Taxonomy" id="48144"/>
    <lineage>
        <taxon>Eukaryota</taxon>
        <taxon>Metazoa</taxon>
        <taxon>Ecdysozoa</taxon>
        <taxon>Arthropoda</taxon>
        <taxon>Crustacea</taxon>
        <taxon>Multicrustacea</taxon>
        <taxon>Malacostraca</taxon>
        <taxon>Eumalacostraca</taxon>
        <taxon>Eucarida</taxon>
        <taxon>Euphausiacea</taxon>
        <taxon>Euphausiidae</taxon>
        <taxon>Meganyctiphanes</taxon>
    </lineage>
</organism>
<dbReference type="PROSITE" id="PS50102">
    <property type="entry name" value="RRM"/>
    <property type="match status" value="1"/>
</dbReference>
<dbReference type="GO" id="GO:0000398">
    <property type="term" value="P:mRNA splicing, via spliceosome"/>
    <property type="evidence" value="ECO:0007669"/>
    <property type="project" value="InterPro"/>
</dbReference>
<name>A0AAV2RIM6_MEGNR</name>
<evidence type="ECO:0000313" key="14">
    <source>
        <dbReference type="Proteomes" id="UP001497623"/>
    </source>
</evidence>
<reference evidence="13 14" key="1">
    <citation type="submission" date="2024-05" db="EMBL/GenBank/DDBJ databases">
        <authorList>
            <person name="Wallberg A."/>
        </authorList>
    </citation>
    <scope>NUCLEOTIDE SEQUENCE [LARGE SCALE GENOMIC DNA]</scope>
</reference>
<dbReference type="Gene3D" id="3.30.70.330">
    <property type="match status" value="1"/>
</dbReference>
<feature type="non-terminal residue" evidence="13">
    <location>
        <position position="242"/>
    </location>
</feature>
<keyword evidence="5" id="KW-0863">Zinc-finger</keyword>
<evidence type="ECO:0000256" key="2">
    <source>
        <dbReference type="ARBA" id="ARBA00015428"/>
    </source>
</evidence>
<evidence type="ECO:0000256" key="7">
    <source>
        <dbReference type="ARBA" id="ARBA00022884"/>
    </source>
</evidence>
<dbReference type="InterPro" id="IPR000504">
    <property type="entry name" value="RRM_dom"/>
</dbReference>
<dbReference type="InterPro" id="IPR034219">
    <property type="entry name" value="ZCRB1_RRM"/>
</dbReference>
<feature type="region of interest" description="Disordered" evidence="11">
    <location>
        <begin position="128"/>
        <end position="173"/>
    </location>
</feature>
<dbReference type="InterPro" id="IPR044598">
    <property type="entry name" value="ZCRB1"/>
</dbReference>
<keyword evidence="7 10" id="KW-0694">RNA-binding</keyword>
<evidence type="ECO:0000256" key="6">
    <source>
        <dbReference type="ARBA" id="ARBA00022833"/>
    </source>
</evidence>
<accession>A0AAV2RIM6</accession>
<comment type="subcellular location">
    <subcellularLocation>
        <location evidence="1">Nucleus</location>
    </subcellularLocation>
</comment>
<dbReference type="PANTHER" id="PTHR46259">
    <property type="entry name" value="ZINC FINGER CCHC-TYPE AND RNA-BINDING MOTIF-CONTAINING PROTEIN 1"/>
    <property type="match status" value="1"/>
</dbReference>
<dbReference type="EMBL" id="CAXKWB010021594">
    <property type="protein sequence ID" value="CAL4123293.1"/>
    <property type="molecule type" value="Genomic_DNA"/>
</dbReference>
<evidence type="ECO:0000256" key="9">
    <source>
        <dbReference type="ARBA" id="ARBA00032031"/>
    </source>
</evidence>
<protein>
    <recommendedName>
        <fullName evidence="2">Zinc finger CCHC-type and RNA-binding motif-containing protein 1</fullName>
    </recommendedName>
    <alternativeName>
        <fullName evidence="9">U11/U12 small nuclear ribonucleoprotein 31 kDa protein</fullName>
    </alternativeName>
</protein>
<dbReference type="AlphaFoldDB" id="A0AAV2RIM6"/>
<feature type="compositionally biased region" description="Basic and acidic residues" evidence="11">
    <location>
        <begin position="146"/>
        <end position="160"/>
    </location>
</feature>
<sequence>MSIPVGAPATGGRVLAPSRSTVYISNLPFSLTNNDLTKVFEKFGKIVRVTVVRNKETHKSKGVAFMLFLNREEAQSCVKSTNGSEMFGRTLKASIAKDNGRAPEFIKRREYPDKSRLYEIGENLQCTYYPPRSTGPNQQSTTRALPRKDDLIGEKGEGKGRKGGVAESPNGKRRKITMFEGQSLTGKSQCLKQELRLAEEFQSQVSAGEMNKAGTDSTTEMHRKIKIKKSTYFSDEEELSDI</sequence>
<evidence type="ECO:0000256" key="4">
    <source>
        <dbReference type="ARBA" id="ARBA00022723"/>
    </source>
</evidence>
<dbReference type="SUPFAM" id="SSF54928">
    <property type="entry name" value="RNA-binding domain, RBD"/>
    <property type="match status" value="1"/>
</dbReference>
<evidence type="ECO:0000256" key="11">
    <source>
        <dbReference type="SAM" id="MobiDB-lite"/>
    </source>
</evidence>
<dbReference type="Pfam" id="PF00076">
    <property type="entry name" value="RRM_1"/>
    <property type="match status" value="1"/>
</dbReference>
<evidence type="ECO:0000256" key="5">
    <source>
        <dbReference type="ARBA" id="ARBA00022771"/>
    </source>
</evidence>
<dbReference type="SMART" id="SM00361">
    <property type="entry name" value="RRM_1"/>
    <property type="match status" value="1"/>
</dbReference>
<dbReference type="Proteomes" id="UP001497623">
    <property type="component" value="Unassembled WGS sequence"/>
</dbReference>
<evidence type="ECO:0000256" key="3">
    <source>
        <dbReference type="ARBA" id="ARBA00022664"/>
    </source>
</evidence>
<keyword evidence="6" id="KW-0862">Zinc</keyword>
<dbReference type="FunFam" id="3.30.70.330:FF:000233">
    <property type="entry name" value="Zinc finger CCHC-type and RNA-binding motif-containing protein 1"/>
    <property type="match status" value="1"/>
</dbReference>
<evidence type="ECO:0000256" key="1">
    <source>
        <dbReference type="ARBA" id="ARBA00004123"/>
    </source>
</evidence>
<dbReference type="GO" id="GO:0008270">
    <property type="term" value="F:zinc ion binding"/>
    <property type="evidence" value="ECO:0007669"/>
    <property type="project" value="UniProtKB-KW"/>
</dbReference>
<evidence type="ECO:0000313" key="13">
    <source>
        <dbReference type="EMBL" id="CAL4123293.1"/>
    </source>
</evidence>
<comment type="caution">
    <text evidence="13">The sequence shown here is derived from an EMBL/GenBank/DDBJ whole genome shotgun (WGS) entry which is preliminary data.</text>
</comment>
<dbReference type="InterPro" id="IPR012677">
    <property type="entry name" value="Nucleotide-bd_a/b_plait_sf"/>
</dbReference>
<proteinExistence type="predicted"/>
<dbReference type="GO" id="GO:0005689">
    <property type="term" value="C:U12-type spliceosomal complex"/>
    <property type="evidence" value="ECO:0007669"/>
    <property type="project" value="InterPro"/>
</dbReference>